<gene>
    <name evidence="1" type="ORF">Pr1d_11030</name>
</gene>
<evidence type="ECO:0000313" key="1">
    <source>
        <dbReference type="EMBL" id="QEG33833.1"/>
    </source>
</evidence>
<accession>A0A5B9QI76</accession>
<proteinExistence type="predicted"/>
<dbReference type="KEGG" id="bgok:Pr1d_11030"/>
<sequence>MATENGATVPEDVLARAAEGLEPTERKDLAELKPCCRQRVLTAQLATTCNRKSSCAAKPAADVPLLPGVIAMHAQRCQGNSLSLSLIPPSIPTDEIGTKLPLLPLESVFLSVSLLYQPPSFDAVLPPPEFAVL</sequence>
<dbReference type="EMBL" id="CP042913">
    <property type="protein sequence ID" value="QEG33833.1"/>
    <property type="molecule type" value="Genomic_DNA"/>
</dbReference>
<reference evidence="1 2" key="1">
    <citation type="submission" date="2019-08" db="EMBL/GenBank/DDBJ databases">
        <title>Deep-cultivation of Planctomycetes and their phenomic and genomic characterization uncovers novel biology.</title>
        <authorList>
            <person name="Wiegand S."/>
            <person name="Jogler M."/>
            <person name="Boedeker C."/>
            <person name="Pinto D."/>
            <person name="Vollmers J."/>
            <person name="Rivas-Marin E."/>
            <person name="Kohn T."/>
            <person name="Peeters S.H."/>
            <person name="Heuer A."/>
            <person name="Rast P."/>
            <person name="Oberbeckmann S."/>
            <person name="Bunk B."/>
            <person name="Jeske O."/>
            <person name="Meyerdierks A."/>
            <person name="Storesund J.E."/>
            <person name="Kallscheuer N."/>
            <person name="Luecker S."/>
            <person name="Lage O.M."/>
            <person name="Pohl T."/>
            <person name="Merkel B.J."/>
            <person name="Hornburger P."/>
            <person name="Mueller R.-W."/>
            <person name="Bruemmer F."/>
            <person name="Labrenz M."/>
            <person name="Spormann A.M."/>
            <person name="Op den Camp H."/>
            <person name="Overmann J."/>
            <person name="Amann R."/>
            <person name="Jetten M.S.M."/>
            <person name="Mascher T."/>
            <person name="Medema M.H."/>
            <person name="Devos D.P."/>
            <person name="Kaster A.-K."/>
            <person name="Ovreas L."/>
            <person name="Rohde M."/>
            <person name="Galperin M.Y."/>
            <person name="Jogler C."/>
        </authorList>
    </citation>
    <scope>NUCLEOTIDE SEQUENCE [LARGE SCALE GENOMIC DNA]</scope>
    <source>
        <strain evidence="1 2">Pr1d</strain>
    </source>
</reference>
<name>A0A5B9QI76_9BACT</name>
<keyword evidence="2" id="KW-1185">Reference proteome</keyword>
<evidence type="ECO:0000313" key="2">
    <source>
        <dbReference type="Proteomes" id="UP000323917"/>
    </source>
</evidence>
<dbReference type="Proteomes" id="UP000323917">
    <property type="component" value="Chromosome"/>
</dbReference>
<organism evidence="1 2">
    <name type="scientific">Bythopirellula goksoeyrii</name>
    <dbReference type="NCBI Taxonomy" id="1400387"/>
    <lineage>
        <taxon>Bacteria</taxon>
        <taxon>Pseudomonadati</taxon>
        <taxon>Planctomycetota</taxon>
        <taxon>Planctomycetia</taxon>
        <taxon>Pirellulales</taxon>
        <taxon>Lacipirellulaceae</taxon>
        <taxon>Bythopirellula</taxon>
    </lineage>
</organism>
<dbReference type="AlphaFoldDB" id="A0A5B9QI76"/>
<protein>
    <submittedName>
        <fullName evidence="1">Uncharacterized protein</fullName>
    </submittedName>
</protein>